<keyword evidence="2" id="KW-1185">Reference proteome</keyword>
<name>A0A848KD59_9NOCA</name>
<dbReference type="RefSeq" id="WP_169584784.1">
    <property type="nucleotide sequence ID" value="NZ_VCQU01000001.1"/>
</dbReference>
<accession>A0A848KD59</accession>
<dbReference type="Proteomes" id="UP000535543">
    <property type="component" value="Unassembled WGS sequence"/>
</dbReference>
<comment type="caution">
    <text evidence="1">The sequence shown here is derived from an EMBL/GenBank/DDBJ whole genome shotgun (WGS) entry which is preliminary data.</text>
</comment>
<dbReference type="EMBL" id="VCQU01000001">
    <property type="protein sequence ID" value="NMN94090.1"/>
    <property type="molecule type" value="Genomic_DNA"/>
</dbReference>
<proteinExistence type="predicted"/>
<evidence type="ECO:0000313" key="2">
    <source>
        <dbReference type="Proteomes" id="UP000535543"/>
    </source>
</evidence>
<dbReference type="AlphaFoldDB" id="A0A848KD59"/>
<dbReference type="InterPro" id="IPR025447">
    <property type="entry name" value="DUF4192"/>
</dbReference>
<protein>
    <submittedName>
        <fullName evidence="1">DUF4192 domain-containing protein</fullName>
    </submittedName>
</protein>
<gene>
    <name evidence="1" type="ORF">FGL95_03450</name>
</gene>
<evidence type="ECO:0000313" key="1">
    <source>
        <dbReference type="EMBL" id="NMN94090.1"/>
    </source>
</evidence>
<reference evidence="1 2" key="1">
    <citation type="submission" date="2019-05" db="EMBL/GenBank/DDBJ databases">
        <authorList>
            <person name="Lee S.D."/>
        </authorList>
    </citation>
    <scope>NUCLEOTIDE SEQUENCE [LARGE SCALE GENOMIC DNA]</scope>
    <source>
        <strain evidence="1 2">YC2-7</strain>
    </source>
</reference>
<sequence length="377" mass="40105">MTTRTSPPDPAATAHRLRVSDPADVLAALPALLGFTPERSLILVCLGGPVGTALGAVLRHDLILPDEFDDPYVITDAMVAAIDLFASVCARERARKAIAFVVDEASDDEYDSAAVAYEAVAEALFDRLDDVGTELVGVHSVAEIAKGRFWWSLLDDPRSGFLPDPQTSAIMAAHVAEGRQIRRSRDELAATLQRASAIERATIADHIDNARESSVLARKLATAKPDPTERSRRELNMVLAHIAVAESGQRLLAPEIAELSLALANSMVRDAMLAVAVGPYAVAAEQLWLTMARALPDPERSTAATLLGFSAYVRGDGPLAGIAFEAALDSDPVHYLARLLDGVLQTGMRPTELLPIADAGFEAARLLGVTLPPAVIA</sequence>
<organism evidence="1 2">
    <name type="scientific">Antrihabitans stalactiti</name>
    <dbReference type="NCBI Taxonomy" id="2584121"/>
    <lineage>
        <taxon>Bacteria</taxon>
        <taxon>Bacillati</taxon>
        <taxon>Actinomycetota</taxon>
        <taxon>Actinomycetes</taxon>
        <taxon>Mycobacteriales</taxon>
        <taxon>Nocardiaceae</taxon>
        <taxon>Antrihabitans</taxon>
    </lineage>
</organism>
<dbReference type="Pfam" id="PF13830">
    <property type="entry name" value="DUF4192"/>
    <property type="match status" value="1"/>
</dbReference>
<reference evidence="1 2" key="2">
    <citation type="submission" date="2020-06" db="EMBL/GenBank/DDBJ databases">
        <title>Antribacter stalactiti gen. nov., sp. nov., a new member of the family Nacardiaceae isolated from a cave.</title>
        <authorList>
            <person name="Kim I.S."/>
        </authorList>
    </citation>
    <scope>NUCLEOTIDE SEQUENCE [LARGE SCALE GENOMIC DNA]</scope>
    <source>
        <strain evidence="1 2">YC2-7</strain>
    </source>
</reference>